<dbReference type="InterPro" id="IPR036864">
    <property type="entry name" value="Zn2-C6_fun-type_DNA-bd_sf"/>
</dbReference>
<evidence type="ECO:0000256" key="2">
    <source>
        <dbReference type="ARBA" id="ARBA00022723"/>
    </source>
</evidence>
<dbReference type="Gene3D" id="4.10.240.10">
    <property type="entry name" value="Zn(2)-C6 fungal-type DNA-binding domain"/>
    <property type="match status" value="1"/>
</dbReference>
<dbReference type="PANTHER" id="PTHR31845">
    <property type="entry name" value="FINGER DOMAIN PROTEIN, PUTATIVE-RELATED"/>
    <property type="match status" value="1"/>
</dbReference>
<keyword evidence="4" id="KW-0805">Transcription regulation</keyword>
<evidence type="ECO:0000256" key="3">
    <source>
        <dbReference type="ARBA" id="ARBA00022833"/>
    </source>
</evidence>
<evidence type="ECO:0000256" key="4">
    <source>
        <dbReference type="ARBA" id="ARBA00023015"/>
    </source>
</evidence>
<feature type="domain" description="Zn(2)-C6 fungal-type" evidence="10">
    <location>
        <begin position="7"/>
        <end position="41"/>
    </location>
</feature>
<dbReference type="PROSITE" id="PS00463">
    <property type="entry name" value="ZN2_CY6_FUNGAL_1"/>
    <property type="match status" value="1"/>
</dbReference>
<proteinExistence type="predicted"/>
<evidence type="ECO:0000256" key="8">
    <source>
        <dbReference type="SAM" id="Coils"/>
    </source>
</evidence>
<feature type="region of interest" description="Disordered" evidence="9">
    <location>
        <begin position="617"/>
        <end position="663"/>
    </location>
</feature>
<keyword evidence="6" id="KW-0804">Transcription</keyword>
<dbReference type="Proteomes" id="UP000803844">
    <property type="component" value="Unassembled WGS sequence"/>
</dbReference>
<dbReference type="EMBL" id="MU032350">
    <property type="protein sequence ID" value="KAF3762611.1"/>
    <property type="molecule type" value="Genomic_DNA"/>
</dbReference>
<dbReference type="Pfam" id="PF04082">
    <property type="entry name" value="Fungal_trans"/>
    <property type="match status" value="1"/>
</dbReference>
<keyword evidence="2" id="KW-0479">Metal-binding</keyword>
<dbReference type="GeneID" id="63832871"/>
<feature type="region of interest" description="Disordered" evidence="9">
    <location>
        <begin position="143"/>
        <end position="162"/>
    </location>
</feature>
<dbReference type="OrthoDB" id="8062037at2759"/>
<dbReference type="Pfam" id="PF00172">
    <property type="entry name" value="Zn_clus"/>
    <property type="match status" value="1"/>
</dbReference>
<dbReference type="InterPro" id="IPR051089">
    <property type="entry name" value="prtT"/>
</dbReference>
<comment type="caution">
    <text evidence="11">The sequence shown here is derived from an EMBL/GenBank/DDBJ whole genome shotgun (WGS) entry which is preliminary data.</text>
</comment>
<dbReference type="GO" id="GO:0001216">
    <property type="term" value="F:DNA-binding transcription activator activity"/>
    <property type="evidence" value="ECO:0007669"/>
    <property type="project" value="UniProtKB-ARBA"/>
</dbReference>
<keyword evidence="12" id="KW-1185">Reference proteome</keyword>
<dbReference type="SMART" id="SM00906">
    <property type="entry name" value="Fungal_trans"/>
    <property type="match status" value="1"/>
</dbReference>
<dbReference type="CDD" id="cd00067">
    <property type="entry name" value="GAL4"/>
    <property type="match status" value="1"/>
</dbReference>
<dbReference type="CDD" id="cd12148">
    <property type="entry name" value="fungal_TF_MHR"/>
    <property type="match status" value="1"/>
</dbReference>
<evidence type="ECO:0000259" key="10">
    <source>
        <dbReference type="PROSITE" id="PS50048"/>
    </source>
</evidence>
<name>A0A9P4XXD2_CRYP1</name>
<evidence type="ECO:0000313" key="11">
    <source>
        <dbReference type="EMBL" id="KAF3762611.1"/>
    </source>
</evidence>
<gene>
    <name evidence="11" type="ORF">M406DRAFT_226469</name>
</gene>
<keyword evidence="8" id="KW-0175">Coiled coil</keyword>
<dbReference type="RefSeq" id="XP_040773590.1">
    <property type="nucleotide sequence ID" value="XM_040915742.1"/>
</dbReference>
<dbReference type="GO" id="GO:0000976">
    <property type="term" value="F:transcription cis-regulatory region binding"/>
    <property type="evidence" value="ECO:0007669"/>
    <property type="project" value="TreeGrafter"/>
</dbReference>
<feature type="compositionally biased region" description="Polar residues" evidence="9">
    <location>
        <begin position="636"/>
        <end position="663"/>
    </location>
</feature>
<sequence>DPKKPRACEACRGLKVRCEPDPNNPDGACKRCAKAGRNCIVTQPTRKRQKKTDSRVAELEKKIDALTASLTATKAAQAGQPIPGMPDGAGGIMYGGGGGGGGGPAGGMNVARGWSTNQSPYADGSTMAYPPPMVLAGQKRKYTETREPAEDAPTPSVAHSNMDTRSHEYSDIVDRGIITSERASLLFDRYNYQMAPHLPGVVFPRDMTVGECRKTKPILFLAVMSAASSETPNVQRVIVKELMQVFAEKIMLIGEKSIELVQALNISVIWYWPPEHFEELKFYELVHMAAVMAIDLGLGKRRSRRAKQGPPNWRDHPFRKQPPPDPTTIEARRTWLMCYFLTTNTAMALHRPFLLRWTSFMAECLDVLESSPDAAPTDKYLCHLVRTHQLAEEIGFQFCMDDSAVAVNLSDYMTQHKVRGFERELEKHRQEVTRELMQPSLKFSFHTINLYMHELALQNEPADAFKAPFAAETLRDSLISTATLTPAYTNALASCLTAIDGIFETFFSMDASSIRCLPVFNFVRVAYATVVLIRIYFAACAPNSELGKIIDKDSMKVDQHLDTLLEKFREVGADDKSRPAAKFLVVLVMIRSWFHKISKGELNQSARIADAANAAEGTSPFATPDATRAASDKRTPTSATTPNYSAQASNNPLQLLSEAATTN</sequence>
<keyword evidence="7" id="KW-0539">Nucleus</keyword>
<feature type="non-terminal residue" evidence="11">
    <location>
        <position position="663"/>
    </location>
</feature>
<keyword evidence="5" id="KW-0238">DNA-binding</keyword>
<evidence type="ECO:0000256" key="7">
    <source>
        <dbReference type="ARBA" id="ARBA00023242"/>
    </source>
</evidence>
<dbReference type="AlphaFoldDB" id="A0A9P4XXD2"/>
<dbReference type="GO" id="GO:0006351">
    <property type="term" value="P:DNA-templated transcription"/>
    <property type="evidence" value="ECO:0007669"/>
    <property type="project" value="InterPro"/>
</dbReference>
<dbReference type="SUPFAM" id="SSF57701">
    <property type="entry name" value="Zn2/Cys6 DNA-binding domain"/>
    <property type="match status" value="1"/>
</dbReference>
<evidence type="ECO:0000256" key="9">
    <source>
        <dbReference type="SAM" id="MobiDB-lite"/>
    </source>
</evidence>
<feature type="coiled-coil region" evidence="8">
    <location>
        <begin position="49"/>
        <end position="76"/>
    </location>
</feature>
<dbReference type="PANTHER" id="PTHR31845:SF39">
    <property type="entry name" value="TRANSCRIPTION FACTOR PBCR-RELATED"/>
    <property type="match status" value="1"/>
</dbReference>
<dbReference type="InterPro" id="IPR007219">
    <property type="entry name" value="XnlR_reg_dom"/>
</dbReference>
<protein>
    <recommendedName>
        <fullName evidence="10">Zn(2)-C6 fungal-type domain-containing protein</fullName>
    </recommendedName>
</protein>
<dbReference type="GO" id="GO:0008270">
    <property type="term" value="F:zinc ion binding"/>
    <property type="evidence" value="ECO:0007669"/>
    <property type="project" value="InterPro"/>
</dbReference>
<feature type="non-terminal residue" evidence="11">
    <location>
        <position position="1"/>
    </location>
</feature>
<dbReference type="PROSITE" id="PS50048">
    <property type="entry name" value="ZN2_CY6_FUNGAL_2"/>
    <property type="match status" value="1"/>
</dbReference>
<evidence type="ECO:0000256" key="5">
    <source>
        <dbReference type="ARBA" id="ARBA00023125"/>
    </source>
</evidence>
<dbReference type="GO" id="GO:0000981">
    <property type="term" value="F:DNA-binding transcription factor activity, RNA polymerase II-specific"/>
    <property type="evidence" value="ECO:0007669"/>
    <property type="project" value="InterPro"/>
</dbReference>
<evidence type="ECO:0000313" key="12">
    <source>
        <dbReference type="Proteomes" id="UP000803844"/>
    </source>
</evidence>
<dbReference type="FunFam" id="4.10.240.10:FF:000003">
    <property type="entry name" value="C6 transcription factor (Leu3)"/>
    <property type="match status" value="1"/>
</dbReference>
<evidence type="ECO:0000256" key="1">
    <source>
        <dbReference type="ARBA" id="ARBA00004123"/>
    </source>
</evidence>
<accession>A0A9P4XXD2</accession>
<comment type="subcellular location">
    <subcellularLocation>
        <location evidence="1">Nucleus</location>
    </subcellularLocation>
</comment>
<dbReference type="GO" id="GO:0005634">
    <property type="term" value="C:nucleus"/>
    <property type="evidence" value="ECO:0007669"/>
    <property type="project" value="UniProtKB-SubCell"/>
</dbReference>
<dbReference type="InterPro" id="IPR001138">
    <property type="entry name" value="Zn2Cys6_DnaBD"/>
</dbReference>
<reference evidence="11" key="1">
    <citation type="journal article" date="2020" name="Phytopathology">
        <title>Genome sequence of the chestnut blight fungus Cryphonectria parasitica EP155: A fundamental resource for an archetypical invasive plant pathogen.</title>
        <authorList>
            <person name="Crouch J.A."/>
            <person name="Dawe A."/>
            <person name="Aerts A."/>
            <person name="Barry K."/>
            <person name="Churchill A.C.L."/>
            <person name="Grimwood J."/>
            <person name="Hillman B."/>
            <person name="Milgroom M.G."/>
            <person name="Pangilinan J."/>
            <person name="Smith M."/>
            <person name="Salamov A."/>
            <person name="Schmutz J."/>
            <person name="Yadav J."/>
            <person name="Grigoriev I.V."/>
            <person name="Nuss D."/>
        </authorList>
    </citation>
    <scope>NUCLEOTIDE SEQUENCE</scope>
    <source>
        <strain evidence="11">EP155</strain>
    </source>
</reference>
<keyword evidence="3" id="KW-0862">Zinc</keyword>
<dbReference type="SMART" id="SM00066">
    <property type="entry name" value="GAL4"/>
    <property type="match status" value="1"/>
</dbReference>
<feature type="region of interest" description="Disordered" evidence="9">
    <location>
        <begin position="302"/>
        <end position="326"/>
    </location>
</feature>
<evidence type="ECO:0000256" key="6">
    <source>
        <dbReference type="ARBA" id="ARBA00023163"/>
    </source>
</evidence>
<organism evidence="11 12">
    <name type="scientific">Cryphonectria parasitica (strain ATCC 38755 / EP155)</name>
    <dbReference type="NCBI Taxonomy" id="660469"/>
    <lineage>
        <taxon>Eukaryota</taxon>
        <taxon>Fungi</taxon>
        <taxon>Dikarya</taxon>
        <taxon>Ascomycota</taxon>
        <taxon>Pezizomycotina</taxon>
        <taxon>Sordariomycetes</taxon>
        <taxon>Sordariomycetidae</taxon>
        <taxon>Diaporthales</taxon>
        <taxon>Cryphonectriaceae</taxon>
        <taxon>Cryphonectria-Endothia species complex</taxon>
        <taxon>Cryphonectria</taxon>
    </lineage>
</organism>